<organism evidence="2 3">
    <name type="scientific">Puccinia triticina</name>
    <dbReference type="NCBI Taxonomy" id="208348"/>
    <lineage>
        <taxon>Eukaryota</taxon>
        <taxon>Fungi</taxon>
        <taxon>Dikarya</taxon>
        <taxon>Basidiomycota</taxon>
        <taxon>Pucciniomycotina</taxon>
        <taxon>Pucciniomycetes</taxon>
        <taxon>Pucciniales</taxon>
        <taxon>Pucciniaceae</taxon>
        <taxon>Puccinia</taxon>
    </lineage>
</organism>
<feature type="region of interest" description="Disordered" evidence="1">
    <location>
        <begin position="1"/>
        <end position="66"/>
    </location>
</feature>
<evidence type="ECO:0000256" key="1">
    <source>
        <dbReference type="SAM" id="MobiDB-lite"/>
    </source>
</evidence>
<evidence type="ECO:0000313" key="2">
    <source>
        <dbReference type="EMBL" id="WAQ92429.1"/>
    </source>
</evidence>
<sequence>MTGVPRGDRRRHGHRWPRNSLRQPPSLLEALMVESRRTEESKRAATSPAQPREFSTSTSGNYKPQLRAAVPSSGLGGCAAAPAGQQLNCLRAKDPDMYQLCKGCLGLGTSALIDCLSSKTACPARPPPGALGGCTKFTHGQNLNCLRDNDRGPIASARTRFGVHPS</sequence>
<keyword evidence="3" id="KW-1185">Reference proteome</keyword>
<reference evidence="2" key="1">
    <citation type="submission" date="2022-10" db="EMBL/GenBank/DDBJ databases">
        <title>Puccinia triticina Genome sequencing and assembly.</title>
        <authorList>
            <person name="Li C."/>
        </authorList>
    </citation>
    <scope>NUCLEOTIDE SEQUENCE</scope>
    <source>
        <strain evidence="2">Pt15</strain>
    </source>
</reference>
<dbReference type="Proteomes" id="UP001164743">
    <property type="component" value="Chromosome 16A"/>
</dbReference>
<accession>A0ABY7D462</accession>
<feature type="compositionally biased region" description="Polar residues" evidence="1">
    <location>
        <begin position="47"/>
        <end position="62"/>
    </location>
</feature>
<dbReference type="EMBL" id="CP110436">
    <property type="protein sequence ID" value="WAQ92429.1"/>
    <property type="molecule type" value="Genomic_DNA"/>
</dbReference>
<feature type="compositionally biased region" description="Basic residues" evidence="1">
    <location>
        <begin position="8"/>
        <end position="17"/>
    </location>
</feature>
<feature type="compositionally biased region" description="Basic and acidic residues" evidence="1">
    <location>
        <begin position="34"/>
        <end position="43"/>
    </location>
</feature>
<dbReference type="RefSeq" id="XP_053027984.1">
    <property type="nucleotide sequence ID" value="XM_053164017.1"/>
</dbReference>
<gene>
    <name evidence="2" type="ORF">PtA15_16A337</name>
</gene>
<proteinExistence type="predicted"/>
<protein>
    <submittedName>
        <fullName evidence="2">Uncharacterized protein</fullName>
    </submittedName>
</protein>
<dbReference type="GeneID" id="77804912"/>
<name>A0ABY7D462_9BASI</name>
<evidence type="ECO:0000313" key="3">
    <source>
        <dbReference type="Proteomes" id="UP001164743"/>
    </source>
</evidence>